<dbReference type="RefSeq" id="WP_343849312.1">
    <property type="nucleotide sequence ID" value="NZ_BAAAFI010000004.1"/>
</dbReference>
<accession>A0ABN1MXX2</accession>
<dbReference type="InterPro" id="IPR036890">
    <property type="entry name" value="HATPase_C_sf"/>
</dbReference>
<dbReference type="Gene3D" id="1.25.40.10">
    <property type="entry name" value="Tetratricopeptide repeat domain"/>
    <property type="match status" value="3"/>
</dbReference>
<dbReference type="Pfam" id="PF13424">
    <property type="entry name" value="TPR_12"/>
    <property type="match status" value="3"/>
</dbReference>
<evidence type="ECO:0000313" key="5">
    <source>
        <dbReference type="EMBL" id="GAA0878125.1"/>
    </source>
</evidence>
<feature type="repeat" description="TPR" evidence="1">
    <location>
        <begin position="146"/>
        <end position="179"/>
    </location>
</feature>
<evidence type="ECO:0000259" key="4">
    <source>
        <dbReference type="PROSITE" id="PS50109"/>
    </source>
</evidence>
<comment type="caution">
    <text evidence="5">The sequence shown here is derived from an EMBL/GenBank/DDBJ whole genome shotgun (WGS) entry which is preliminary data.</text>
</comment>
<dbReference type="Pfam" id="PF07568">
    <property type="entry name" value="HisKA_2"/>
    <property type="match status" value="1"/>
</dbReference>
<name>A0ABN1MXX2_9BACT</name>
<keyword evidence="2" id="KW-1133">Transmembrane helix</keyword>
<dbReference type="PROSITE" id="PS50005">
    <property type="entry name" value="TPR"/>
    <property type="match status" value="1"/>
</dbReference>
<keyword evidence="1" id="KW-0802">TPR repeat</keyword>
<dbReference type="EMBL" id="BAAAFI010000004">
    <property type="protein sequence ID" value="GAA0878125.1"/>
    <property type="molecule type" value="Genomic_DNA"/>
</dbReference>
<dbReference type="Pfam" id="PF02518">
    <property type="entry name" value="HATPase_c"/>
    <property type="match status" value="1"/>
</dbReference>
<evidence type="ECO:0000256" key="1">
    <source>
        <dbReference type="PROSITE-ProRule" id="PRU00339"/>
    </source>
</evidence>
<dbReference type="InterPro" id="IPR011990">
    <property type="entry name" value="TPR-like_helical_dom_sf"/>
</dbReference>
<dbReference type="SMART" id="SM00387">
    <property type="entry name" value="HATPase_c"/>
    <property type="match status" value="1"/>
</dbReference>
<feature type="signal peptide" evidence="3">
    <location>
        <begin position="1"/>
        <end position="20"/>
    </location>
</feature>
<feature type="transmembrane region" description="Helical" evidence="2">
    <location>
        <begin position="384"/>
        <end position="403"/>
    </location>
</feature>
<keyword evidence="2" id="KW-0812">Transmembrane</keyword>
<dbReference type="Gene3D" id="3.30.565.10">
    <property type="entry name" value="Histidine kinase-like ATPase, C-terminal domain"/>
    <property type="match status" value="1"/>
</dbReference>
<evidence type="ECO:0000256" key="3">
    <source>
        <dbReference type="SAM" id="SignalP"/>
    </source>
</evidence>
<dbReference type="SUPFAM" id="SSF55874">
    <property type="entry name" value="ATPase domain of HSP90 chaperone/DNA topoisomerase II/histidine kinase"/>
    <property type="match status" value="1"/>
</dbReference>
<evidence type="ECO:0000313" key="6">
    <source>
        <dbReference type="Proteomes" id="UP001500469"/>
    </source>
</evidence>
<keyword evidence="2" id="KW-0472">Membrane</keyword>
<dbReference type="Proteomes" id="UP001500469">
    <property type="component" value="Unassembled WGS sequence"/>
</dbReference>
<dbReference type="InterPro" id="IPR011495">
    <property type="entry name" value="Sig_transdc_His_kin_sub2_dim/P"/>
</dbReference>
<dbReference type="InterPro" id="IPR003594">
    <property type="entry name" value="HATPase_dom"/>
</dbReference>
<dbReference type="PROSITE" id="PS50109">
    <property type="entry name" value="HIS_KIN"/>
    <property type="match status" value="1"/>
</dbReference>
<dbReference type="InterPro" id="IPR005467">
    <property type="entry name" value="His_kinase_dom"/>
</dbReference>
<evidence type="ECO:0000256" key="2">
    <source>
        <dbReference type="SAM" id="Phobius"/>
    </source>
</evidence>
<dbReference type="SMART" id="SM00028">
    <property type="entry name" value="TPR"/>
    <property type="match status" value="7"/>
</dbReference>
<keyword evidence="3" id="KW-0732">Signal</keyword>
<keyword evidence="6" id="KW-1185">Reference proteome</keyword>
<proteinExistence type="predicted"/>
<dbReference type="SUPFAM" id="SSF48452">
    <property type="entry name" value="TPR-like"/>
    <property type="match status" value="2"/>
</dbReference>
<dbReference type="InterPro" id="IPR019734">
    <property type="entry name" value="TPR_rpt"/>
</dbReference>
<organism evidence="5 6">
    <name type="scientific">Algoriphagus jejuensis</name>
    <dbReference type="NCBI Taxonomy" id="419934"/>
    <lineage>
        <taxon>Bacteria</taxon>
        <taxon>Pseudomonadati</taxon>
        <taxon>Bacteroidota</taxon>
        <taxon>Cytophagia</taxon>
        <taxon>Cytophagales</taxon>
        <taxon>Cyclobacteriaceae</taxon>
        <taxon>Algoriphagus</taxon>
    </lineage>
</organism>
<feature type="domain" description="Histidine kinase" evidence="4">
    <location>
        <begin position="422"/>
        <end position="614"/>
    </location>
</feature>
<gene>
    <name evidence="5" type="ORF">GCM10009119_10930</name>
</gene>
<protein>
    <recommendedName>
        <fullName evidence="4">Histidine kinase domain-containing protein</fullName>
    </recommendedName>
</protein>
<reference evidence="5 6" key="1">
    <citation type="journal article" date="2019" name="Int. J. Syst. Evol. Microbiol.">
        <title>The Global Catalogue of Microorganisms (GCM) 10K type strain sequencing project: providing services to taxonomists for standard genome sequencing and annotation.</title>
        <authorList>
            <consortium name="The Broad Institute Genomics Platform"/>
            <consortium name="The Broad Institute Genome Sequencing Center for Infectious Disease"/>
            <person name="Wu L."/>
            <person name="Ma J."/>
        </authorList>
    </citation>
    <scope>NUCLEOTIDE SEQUENCE [LARGE SCALE GENOMIC DNA]</scope>
    <source>
        <strain evidence="5 6">JCM 16112</strain>
    </source>
</reference>
<sequence length="614" mass="68823">MIVLLLASLLVFGTTSPASSQSDPIPDSLYKQASRYLDQGDYQKAIINLKSLEQNSAWSEEAVNLRKTYNNLGFAYYKLDQFDSSLFFYKKTYEYAIALKDTAKIISAFNSIAMGYNELGQYGLALDSYQKAREIAMGWGDPDIFAQILTNLGLVYQNLERKEEALAYHHRSLAVAREAKDSVSITIAFNNIAISYKALGALDSSLHYNLKSLELKRQMGNKPKAVVSTLNNIGTSYLAMGNYPEAEKYFLESNALHRLVKDIPGLLASYNNLGDLALRRNQLERSQVYLDSGAFLFPQVSDLVFKRDNLELRLAVLERKKDYESALPVYRDLTAINERIFQVEKLNVQEVEASYQIREETLQRETAEQKAGLAEAETKAAKQLLLLLGVTVLLSLMFGVQLFRLNKKLKTKNAIIQDQKRDNEHRIYNFLGRLQSLLRMASETVTDQVSKEILQNSEAAIISAAALQEHLTYSEIENEEMLVGKYLEGLTLRLREMFQLTGSPVKLQIIVKEDASLPVQTALNLGLMISEIITNSMKYAFPAEIPDPMVAISVRKSENILTIQVGDNGVGISEFQKKGMGTVLIQRLAKYIKAELSVDSGAGTQYSIALKVAE</sequence>
<dbReference type="PANTHER" id="PTHR10098">
    <property type="entry name" value="RAPSYN-RELATED"/>
    <property type="match status" value="1"/>
</dbReference>
<feature type="chain" id="PRO_5046571196" description="Histidine kinase domain-containing protein" evidence="3">
    <location>
        <begin position="21"/>
        <end position="614"/>
    </location>
</feature>